<dbReference type="PROSITE" id="PS51186">
    <property type="entry name" value="GNAT"/>
    <property type="match status" value="1"/>
</dbReference>
<name>A0A9X2MHD3_9FIRM</name>
<accession>A0A9X2MHD3</accession>
<comment type="caution">
    <text evidence="2">The sequence shown here is derived from an EMBL/GenBank/DDBJ whole genome shotgun (WGS) entry which is preliminary data.</text>
</comment>
<evidence type="ECO:0000313" key="2">
    <source>
        <dbReference type="EMBL" id="MCR2044045.1"/>
    </source>
</evidence>
<dbReference type="EMBL" id="JANJZL010000004">
    <property type="protein sequence ID" value="MCR2044045.1"/>
    <property type="molecule type" value="Genomic_DNA"/>
</dbReference>
<dbReference type="GO" id="GO:0016747">
    <property type="term" value="F:acyltransferase activity, transferring groups other than amino-acyl groups"/>
    <property type="evidence" value="ECO:0007669"/>
    <property type="project" value="InterPro"/>
</dbReference>
<dbReference type="CDD" id="cd04301">
    <property type="entry name" value="NAT_SF"/>
    <property type="match status" value="1"/>
</dbReference>
<proteinExistence type="predicted"/>
<evidence type="ECO:0000313" key="3">
    <source>
        <dbReference type="Proteomes" id="UP001142078"/>
    </source>
</evidence>
<dbReference type="InterPro" id="IPR000182">
    <property type="entry name" value="GNAT_dom"/>
</dbReference>
<dbReference type="AlphaFoldDB" id="A0A9X2MHD3"/>
<sequence length="76" mass="9013">MTPWISTLFIDEEYRGNRLTGLLIENVKNYAKKLSYKKLYLSINHIQLYENFGFKEIGLDIDKWGHLTKIYEINTG</sequence>
<reference evidence="2" key="1">
    <citation type="submission" date="2022-07" db="EMBL/GenBank/DDBJ databases">
        <title>Enhanced cultured diversity of the mouse gut microbiota enables custom-made synthetic communities.</title>
        <authorList>
            <person name="Afrizal A."/>
        </authorList>
    </citation>
    <scope>NUCLEOTIDE SEQUENCE</scope>
    <source>
        <strain evidence="2">DSM 29482</strain>
    </source>
</reference>
<dbReference type="Gene3D" id="3.40.630.30">
    <property type="match status" value="1"/>
</dbReference>
<keyword evidence="3" id="KW-1185">Reference proteome</keyword>
<dbReference type="SUPFAM" id="SSF55729">
    <property type="entry name" value="Acyl-CoA N-acyltransferases (Nat)"/>
    <property type="match status" value="1"/>
</dbReference>
<dbReference type="Proteomes" id="UP001142078">
    <property type="component" value="Unassembled WGS sequence"/>
</dbReference>
<gene>
    <name evidence="2" type="ORF">NSA23_07915</name>
</gene>
<dbReference type="InterPro" id="IPR016181">
    <property type="entry name" value="Acyl_CoA_acyltransferase"/>
</dbReference>
<evidence type="ECO:0000259" key="1">
    <source>
        <dbReference type="PROSITE" id="PS51186"/>
    </source>
</evidence>
<organism evidence="2 3">
    <name type="scientific">Anaerosalibacter massiliensis</name>
    <dbReference type="NCBI Taxonomy" id="1347392"/>
    <lineage>
        <taxon>Bacteria</taxon>
        <taxon>Bacillati</taxon>
        <taxon>Bacillota</taxon>
        <taxon>Tissierellia</taxon>
        <taxon>Tissierellales</taxon>
        <taxon>Sporanaerobacteraceae</taxon>
        <taxon>Anaerosalibacter</taxon>
    </lineage>
</organism>
<dbReference type="Pfam" id="PF13673">
    <property type="entry name" value="Acetyltransf_10"/>
    <property type="match status" value="1"/>
</dbReference>
<feature type="domain" description="N-acetyltransferase" evidence="1">
    <location>
        <begin position="1"/>
        <end position="76"/>
    </location>
</feature>
<protein>
    <submittedName>
        <fullName evidence="2">GNAT family N-acetyltransferase</fullName>
    </submittedName>
</protein>